<dbReference type="PROSITE" id="PS50931">
    <property type="entry name" value="HTH_LYSR"/>
    <property type="match status" value="1"/>
</dbReference>
<dbReference type="KEGG" id="kps:KPNJ2_03222"/>
<keyword evidence="3" id="KW-0238">DNA-binding</keyword>
<keyword evidence="2" id="KW-0805">Transcription regulation</keyword>
<dbReference type="Gene3D" id="1.10.10.10">
    <property type="entry name" value="Winged helix-like DNA-binding domain superfamily/Winged helix DNA-binding domain"/>
    <property type="match status" value="1"/>
</dbReference>
<dbReference type="InterPro" id="IPR000847">
    <property type="entry name" value="LysR_HTH_N"/>
</dbReference>
<dbReference type="InterPro" id="IPR036388">
    <property type="entry name" value="WH-like_DNA-bd_sf"/>
</dbReference>
<feature type="domain" description="HTH lysR-type" evidence="5">
    <location>
        <begin position="60"/>
        <end position="118"/>
    </location>
</feature>
<dbReference type="CDD" id="cd08443">
    <property type="entry name" value="PBP2_CysB"/>
    <property type="match status" value="1"/>
</dbReference>
<evidence type="ECO:0000256" key="1">
    <source>
        <dbReference type="ARBA" id="ARBA00009437"/>
    </source>
</evidence>
<dbReference type="PATRIC" id="fig|1420013.3.peg.3027"/>
<dbReference type="SUPFAM" id="SSF46785">
    <property type="entry name" value="Winged helix' DNA-binding domain"/>
    <property type="match status" value="1"/>
</dbReference>
<evidence type="ECO:0000256" key="3">
    <source>
        <dbReference type="ARBA" id="ARBA00023125"/>
    </source>
</evidence>
<comment type="similarity">
    <text evidence="1">Belongs to the LysR transcriptional regulatory family.</text>
</comment>
<dbReference type="PANTHER" id="PTHR30126:SF6">
    <property type="entry name" value="HTH-TYPE TRANSCRIPTIONAL REGULATOR CYSB-RELATED"/>
    <property type="match status" value="1"/>
</dbReference>
<organism evidence="6 7">
    <name type="scientific">Klebsiella pneumoniae 30684/NJST258_2</name>
    <dbReference type="NCBI Taxonomy" id="1420013"/>
    <lineage>
        <taxon>Bacteria</taxon>
        <taxon>Pseudomonadati</taxon>
        <taxon>Pseudomonadota</taxon>
        <taxon>Gammaproteobacteria</taxon>
        <taxon>Enterobacterales</taxon>
        <taxon>Enterobacteriaceae</taxon>
        <taxon>Klebsiella/Raoultella group</taxon>
        <taxon>Klebsiella</taxon>
        <taxon>Klebsiella pneumoniae complex</taxon>
    </lineage>
</organism>
<keyword evidence="4" id="KW-0804">Transcription</keyword>
<evidence type="ECO:0000313" key="6">
    <source>
        <dbReference type="EMBL" id="AHM80002.1"/>
    </source>
</evidence>
<evidence type="ECO:0000256" key="2">
    <source>
        <dbReference type="ARBA" id="ARBA00023015"/>
    </source>
</evidence>
<sequence length="383" mass="42246">MVIVNAFFIIKTSYTSSLSGCIAAPLWPTAGSPGPSSATSCLNVKCIKRLHFTRKRISAMKLQQLRYIVEVVNHNLNVSSTAEGLYTSQPGISKQVRMLEDELGIQIFARSGKHLTQVTPAGQEIIRIAREVLSKVDAIKSVAGEHTWPDKGSLYVATTHTQARYALPGVIKGFIERYPRVSLHMHQGSPTQIAEAVSKGNADFAIATEALHLYDDLVMLPCYHWNRSIVVTPEHPLATKGSVSIEELAQYPLVTYTFGFTGRSELDTAFNRAGLTPRIVFTATDADVIKTYVRLGLGVGVIASMAVDPVSDPDLVKLDANGIFSHSTTKIGFRRSTFLRSYMYDFIQRFAPHLTRDVVDTAVALRSNEDIEAMFKDIKLPEK</sequence>
<evidence type="ECO:0000256" key="4">
    <source>
        <dbReference type="ARBA" id="ARBA00023163"/>
    </source>
</evidence>
<dbReference type="InterPro" id="IPR036390">
    <property type="entry name" value="WH_DNA-bd_sf"/>
</dbReference>
<dbReference type="EMBL" id="CP006918">
    <property type="protein sequence ID" value="AHM80002.1"/>
    <property type="molecule type" value="Genomic_DNA"/>
</dbReference>
<dbReference type="Proteomes" id="UP000019586">
    <property type="component" value="Chromosome"/>
</dbReference>
<dbReference type="FunFam" id="3.40.190.10:FF:000037">
    <property type="entry name" value="HTH-type transcriptional regulator CysB"/>
    <property type="match status" value="1"/>
</dbReference>
<dbReference type="Pfam" id="PF03466">
    <property type="entry name" value="LysR_substrate"/>
    <property type="match status" value="1"/>
</dbReference>
<dbReference type="Gene3D" id="3.40.190.10">
    <property type="entry name" value="Periplasmic binding protein-like II"/>
    <property type="match status" value="2"/>
</dbReference>
<accession>W8V1B1</accession>
<dbReference type="InterPro" id="IPR005119">
    <property type="entry name" value="LysR_subst-bd"/>
</dbReference>
<dbReference type="PRINTS" id="PR00039">
    <property type="entry name" value="HTHLYSR"/>
</dbReference>
<dbReference type="GO" id="GO:0019344">
    <property type="term" value="P:cysteine biosynthetic process"/>
    <property type="evidence" value="ECO:0007669"/>
    <property type="project" value="TreeGrafter"/>
</dbReference>
<dbReference type="SUPFAM" id="SSF53850">
    <property type="entry name" value="Periplasmic binding protein-like II"/>
    <property type="match status" value="1"/>
</dbReference>
<dbReference type="AlphaFoldDB" id="W8V1B1"/>
<evidence type="ECO:0000259" key="5">
    <source>
        <dbReference type="PROSITE" id="PS50931"/>
    </source>
</evidence>
<gene>
    <name evidence="6" type="ORF">KPNJ2_03222</name>
</gene>
<dbReference type="GO" id="GO:0003700">
    <property type="term" value="F:DNA-binding transcription factor activity"/>
    <property type="evidence" value="ECO:0007669"/>
    <property type="project" value="InterPro"/>
</dbReference>
<proteinExistence type="inferred from homology"/>
<dbReference type="PANTHER" id="PTHR30126">
    <property type="entry name" value="HTH-TYPE TRANSCRIPTIONAL REGULATOR"/>
    <property type="match status" value="1"/>
</dbReference>
<dbReference type="GO" id="GO:0000976">
    <property type="term" value="F:transcription cis-regulatory region binding"/>
    <property type="evidence" value="ECO:0007669"/>
    <property type="project" value="TreeGrafter"/>
</dbReference>
<reference evidence="6 7" key="1">
    <citation type="journal article" date="2014" name="Proc. Natl. Acad. Sci. U.S.A.">
        <title>Molecular dissection of the evolution of carbapenem-resistant multilocus sequence type 258 Klebsiella pneumoniae.</title>
        <authorList>
            <person name="Deleo F.R."/>
            <person name="Chen L."/>
            <person name="Porcella S.F."/>
            <person name="Martens C.A."/>
            <person name="Kobayashi S.D."/>
            <person name="Porter A.R."/>
            <person name="Chavda K.D."/>
            <person name="Jacobs M.R."/>
            <person name="Mathema B."/>
            <person name="Olsen R.J."/>
            <person name="Bonomo R.A."/>
            <person name="Musser J.M."/>
            <person name="Kreiswirth B.N."/>
        </authorList>
    </citation>
    <scope>NUCLEOTIDE SEQUENCE [LARGE SCALE GENOMIC DNA]</scope>
    <source>
        <strain evidence="6">30684/NJST258_2</strain>
    </source>
</reference>
<dbReference type="NCBIfam" id="NF009326">
    <property type="entry name" value="PRK12681.1"/>
    <property type="match status" value="1"/>
</dbReference>
<dbReference type="Pfam" id="PF00126">
    <property type="entry name" value="HTH_1"/>
    <property type="match status" value="1"/>
</dbReference>
<dbReference type="NCBIfam" id="NF009327">
    <property type="entry name" value="PRK12684.1"/>
    <property type="match status" value="1"/>
</dbReference>
<evidence type="ECO:0000313" key="7">
    <source>
        <dbReference type="Proteomes" id="UP000019586"/>
    </source>
</evidence>
<name>W8V1B1_KLEPN</name>
<dbReference type="FunFam" id="1.10.10.10:FF:000021">
    <property type="entry name" value="HTH-type transcriptional regulator CysB"/>
    <property type="match status" value="1"/>
</dbReference>
<protein>
    <recommendedName>
        <fullName evidence="5">HTH lysR-type domain-containing protein</fullName>
    </recommendedName>
</protein>
<dbReference type="HOGENOM" id="CLU_039613_6_2_6"/>